<dbReference type="AlphaFoldDB" id="Q8MA14"/>
<dbReference type="GeneID" id="860744"/>
<proteinExistence type="predicted"/>
<accession>Q8MA14</accession>
<geneLocation type="chloroplast" evidence="2"/>
<organism evidence="2">
    <name type="scientific">Chaetosphaeridium globosum</name>
    <name type="common">Charophycean green alga</name>
    <name type="synonym">Herposteiron globosum</name>
    <dbReference type="NCBI Taxonomy" id="96477"/>
    <lineage>
        <taxon>Eukaryota</taxon>
        <taxon>Viridiplantae</taxon>
        <taxon>Streptophyta</taxon>
        <taxon>Coleochaetophyceae</taxon>
        <taxon>Coleochaetales</taxon>
        <taxon>Chaetosphaeridiaceae</taxon>
        <taxon>Chaetosphaeridium</taxon>
    </lineage>
</organism>
<protein>
    <submittedName>
        <fullName evidence="2">Hypothetical chloroplast RF66</fullName>
    </submittedName>
</protein>
<evidence type="ECO:0000313" key="2">
    <source>
        <dbReference type="EMBL" id="AAM96586.1"/>
    </source>
</evidence>
<dbReference type="InterPro" id="IPR010004">
    <property type="entry name" value="Uncharacterised_Ycf66"/>
</dbReference>
<feature type="transmembrane region" description="Helical" evidence="1">
    <location>
        <begin position="62"/>
        <end position="84"/>
    </location>
</feature>
<feature type="transmembrane region" description="Helical" evidence="1">
    <location>
        <begin position="38"/>
        <end position="56"/>
    </location>
</feature>
<reference evidence="2" key="1">
    <citation type="journal article" date="2002" name="Proc. Natl. Acad. Sci. U.S.A.">
        <title>The chloroplast and mitochondrial genome sequences of the charophyte Chaetosphaeridium globosum: insights into the timing of the events that restructured organelle DNAs within the green algal lineage that led to land plants.</title>
        <authorList>
            <person name="Turmel M."/>
            <person name="Otis C."/>
            <person name="Lemieux C."/>
        </authorList>
    </citation>
    <scope>NUCLEOTIDE SEQUENCE</scope>
</reference>
<keyword evidence="1" id="KW-1133">Transmembrane helix</keyword>
<evidence type="ECO:0000256" key="1">
    <source>
        <dbReference type="SAM" id="Phobius"/>
    </source>
</evidence>
<keyword evidence="1" id="KW-0472">Membrane</keyword>
<dbReference type="RefSeq" id="NP_683772.1">
    <property type="nucleotide sequence ID" value="NC_004115.1"/>
</dbReference>
<feature type="transmembrane region" description="Helical" evidence="1">
    <location>
        <begin position="6"/>
        <end position="26"/>
    </location>
</feature>
<name>Q8MA14_CHAGL</name>
<keyword evidence="2" id="KW-0150">Chloroplast</keyword>
<keyword evidence="2" id="KW-0934">Plastid</keyword>
<gene>
    <name evidence="2" type="primary">ycf66</name>
</gene>
<dbReference type="EMBL" id="AF494278">
    <property type="protein sequence ID" value="AAM96586.1"/>
    <property type="molecule type" value="Genomic_DNA"/>
</dbReference>
<sequence length="153" mass="17511">MIHMEIGPSTFVGICLIIMGIILYLLKTQKPEVSKEYDLLFSSIGLLSGGILIFQGWRLDPILLLCQILCSGTAIFFVLESLYLRNQSLKYISKQVQLDKKVTLNTTIKLLTESKKSDINIKYYFKIKKALIEAKVFPEYTNHISYDLLKKKA</sequence>
<dbReference type="Pfam" id="PF07444">
    <property type="entry name" value="Ycf66_N"/>
    <property type="match status" value="1"/>
</dbReference>
<keyword evidence="1" id="KW-0812">Transmembrane</keyword>